<dbReference type="EMBL" id="VDCQ01000078">
    <property type="protein sequence ID" value="TNJ61027.1"/>
    <property type="molecule type" value="Genomic_DNA"/>
</dbReference>
<reference evidence="1 2" key="1">
    <citation type="submission" date="2019-05" db="EMBL/GenBank/DDBJ databases">
        <title>We sequenced the genome of Paenibacillus hemerocallicola KCTC 33185 for further insight into its adaptation and study the phylogeny of Paenibacillus.</title>
        <authorList>
            <person name="Narsing Rao M.P."/>
        </authorList>
    </citation>
    <scope>NUCLEOTIDE SEQUENCE [LARGE SCALE GENOMIC DNA]</scope>
    <source>
        <strain evidence="1 2">KCTC 33185</strain>
    </source>
</reference>
<gene>
    <name evidence="1" type="ORF">FE784_35105</name>
</gene>
<dbReference type="AlphaFoldDB" id="A0A5C4SXR5"/>
<evidence type="ECO:0000313" key="2">
    <source>
        <dbReference type="Proteomes" id="UP000307943"/>
    </source>
</evidence>
<sequence length="84" mass="9337">MLEFITELPPIEKSGRRYRAGDVRTGDGSVRVASRQLLGGVRAVAIASTSRKVRIVFFNGYTPTFGFIQIVPLLMGRIRKILQS</sequence>
<organism evidence="1 2">
    <name type="scientific">Paenibacillus hemerocallicola</name>
    <dbReference type="NCBI Taxonomy" id="1172614"/>
    <lineage>
        <taxon>Bacteria</taxon>
        <taxon>Bacillati</taxon>
        <taxon>Bacillota</taxon>
        <taxon>Bacilli</taxon>
        <taxon>Bacillales</taxon>
        <taxon>Paenibacillaceae</taxon>
        <taxon>Paenibacillus</taxon>
    </lineage>
</organism>
<name>A0A5C4SXR5_9BACL</name>
<dbReference type="Proteomes" id="UP000307943">
    <property type="component" value="Unassembled WGS sequence"/>
</dbReference>
<protein>
    <submittedName>
        <fullName evidence="1">Uncharacterized protein</fullName>
    </submittedName>
</protein>
<keyword evidence="2" id="KW-1185">Reference proteome</keyword>
<comment type="caution">
    <text evidence="1">The sequence shown here is derived from an EMBL/GenBank/DDBJ whole genome shotgun (WGS) entry which is preliminary data.</text>
</comment>
<accession>A0A5C4SXR5</accession>
<evidence type="ECO:0000313" key="1">
    <source>
        <dbReference type="EMBL" id="TNJ61027.1"/>
    </source>
</evidence>
<proteinExistence type="predicted"/>
<dbReference type="RefSeq" id="WP_139606907.1">
    <property type="nucleotide sequence ID" value="NZ_VDCQ01000078.1"/>
</dbReference>